<organism evidence="1 4">
    <name type="scientific">Cyanophage S-RIM14</name>
    <dbReference type="NCBI Taxonomy" id="1278423"/>
    <lineage>
        <taxon>Viruses</taxon>
        <taxon>Duplodnaviria</taxon>
        <taxon>Heunggongvirae</taxon>
        <taxon>Uroviricota</taxon>
        <taxon>Caudoviricetes</taxon>
        <taxon>Pantevenvirales</taxon>
        <taxon>Kyanoviridae</taxon>
        <taxon>Ahtivirus</taxon>
        <taxon>Ahtivirus sagseatwo</taxon>
    </lineage>
</organism>
<dbReference type="EMBL" id="KX349306">
    <property type="protein sequence ID" value="AOO14882.1"/>
    <property type="molecule type" value="Genomic_DNA"/>
</dbReference>
<sequence length="213" mass="24380">MSYFSYGGPSQPMDSFVHEIFCVPLFEFSCIVDEQQDIIKELEKPEYQVYEDRKDTLHQLPLFQNFSANVVTAVKNVWDKCGYIDIEPYVTAMWGNSIKDNGLHAHAHSNSFFSGVWYPANVPVQDDNGGCIKFMDPLASKYHIMPRLRGSNKLNSGEIVMRPKKGMMLIFPSWLEHMVIPLTNSDKPRYSVSFNIWMTGKLGNGPALNRLEF</sequence>
<evidence type="ECO:0008006" key="5">
    <source>
        <dbReference type="Google" id="ProtNLM"/>
    </source>
</evidence>
<dbReference type="Pfam" id="PF13759">
    <property type="entry name" value="2OG-FeII_Oxy_5"/>
    <property type="match status" value="1"/>
</dbReference>
<gene>
    <name evidence="1" type="ORF">LIS021110_036</name>
    <name evidence="2" type="ORF">W1230910_036</name>
</gene>
<protein>
    <recommendedName>
        <fullName evidence="5">2OG-Fe(II) oxygenase</fullName>
    </recommendedName>
</protein>
<evidence type="ECO:0000313" key="4">
    <source>
        <dbReference type="Proteomes" id="UP000225808"/>
    </source>
</evidence>
<dbReference type="Proteomes" id="UP000225808">
    <property type="component" value="Segment"/>
</dbReference>
<dbReference type="Proteomes" id="UP000225271">
    <property type="component" value="Segment"/>
</dbReference>
<dbReference type="Gene3D" id="2.60.120.620">
    <property type="entry name" value="q2cbj1_9rhob like domain"/>
    <property type="match status" value="1"/>
</dbReference>
<evidence type="ECO:0000313" key="1">
    <source>
        <dbReference type="EMBL" id="AOO13150.1"/>
    </source>
</evidence>
<name>A0A1D7SHU6_9CAUD</name>
<reference evidence="3 4" key="1">
    <citation type="journal article" date="2016" name="Environ. Microbiol.">
        <title>Genomic diversification of marine cyanophages into stable ecotypes.</title>
        <authorList>
            <person name="Marston M.F."/>
            <person name="Martiny J.B."/>
        </authorList>
    </citation>
    <scope>NUCLEOTIDE SEQUENCE [LARGE SCALE GENOMIC DNA]</scope>
    <source>
        <strain evidence="1">LIS_02_1110</strain>
        <strain evidence="2">W1_23_0910</strain>
    </source>
</reference>
<evidence type="ECO:0000313" key="2">
    <source>
        <dbReference type="EMBL" id="AOO14882.1"/>
    </source>
</evidence>
<dbReference type="NCBIfam" id="TIGR02466">
    <property type="entry name" value="TIGR02466 family protein"/>
    <property type="match status" value="1"/>
</dbReference>
<dbReference type="InterPro" id="IPR012668">
    <property type="entry name" value="CHP02466"/>
</dbReference>
<dbReference type="EMBL" id="KX349298">
    <property type="protein sequence ID" value="AOO13150.1"/>
    <property type="molecule type" value="Genomic_DNA"/>
</dbReference>
<proteinExistence type="predicted"/>
<evidence type="ECO:0000313" key="3">
    <source>
        <dbReference type="Proteomes" id="UP000225271"/>
    </source>
</evidence>
<accession>A0A1D7SHU6</accession>